<name>A0A6A5QLJ6_AMPQU</name>
<gene>
    <name evidence="2" type="ORF">BDU57DRAFT_596028</name>
</gene>
<evidence type="ECO:0000313" key="3">
    <source>
        <dbReference type="Proteomes" id="UP000800096"/>
    </source>
</evidence>
<dbReference type="AlphaFoldDB" id="A0A6A5QLJ6"/>
<evidence type="ECO:0000256" key="1">
    <source>
        <dbReference type="SAM" id="MobiDB-lite"/>
    </source>
</evidence>
<reference evidence="2" key="1">
    <citation type="journal article" date="2020" name="Stud. Mycol.">
        <title>101 Dothideomycetes genomes: a test case for predicting lifestyles and emergence of pathogens.</title>
        <authorList>
            <person name="Haridas S."/>
            <person name="Albert R."/>
            <person name="Binder M."/>
            <person name="Bloem J."/>
            <person name="Labutti K."/>
            <person name="Salamov A."/>
            <person name="Andreopoulos B."/>
            <person name="Baker S."/>
            <person name="Barry K."/>
            <person name="Bills G."/>
            <person name="Bluhm B."/>
            <person name="Cannon C."/>
            <person name="Castanera R."/>
            <person name="Culley D."/>
            <person name="Daum C."/>
            <person name="Ezra D."/>
            <person name="Gonzalez J."/>
            <person name="Henrissat B."/>
            <person name="Kuo A."/>
            <person name="Liang C."/>
            <person name="Lipzen A."/>
            <person name="Lutzoni F."/>
            <person name="Magnuson J."/>
            <person name="Mondo S."/>
            <person name="Nolan M."/>
            <person name="Ohm R."/>
            <person name="Pangilinan J."/>
            <person name="Park H.-J."/>
            <person name="Ramirez L."/>
            <person name="Alfaro M."/>
            <person name="Sun H."/>
            <person name="Tritt A."/>
            <person name="Yoshinaga Y."/>
            <person name="Zwiers L.-H."/>
            <person name="Turgeon B."/>
            <person name="Goodwin S."/>
            <person name="Spatafora J."/>
            <person name="Crous P."/>
            <person name="Grigoriev I."/>
        </authorList>
    </citation>
    <scope>NUCLEOTIDE SEQUENCE</scope>
    <source>
        <strain evidence="2">HMLAC05119</strain>
    </source>
</reference>
<evidence type="ECO:0000313" key="2">
    <source>
        <dbReference type="EMBL" id="KAF1915536.1"/>
    </source>
</evidence>
<organism evidence="2 3">
    <name type="scientific">Ampelomyces quisqualis</name>
    <name type="common">Powdery mildew agent</name>
    <dbReference type="NCBI Taxonomy" id="50730"/>
    <lineage>
        <taxon>Eukaryota</taxon>
        <taxon>Fungi</taxon>
        <taxon>Dikarya</taxon>
        <taxon>Ascomycota</taxon>
        <taxon>Pezizomycotina</taxon>
        <taxon>Dothideomycetes</taxon>
        <taxon>Pleosporomycetidae</taxon>
        <taxon>Pleosporales</taxon>
        <taxon>Pleosporineae</taxon>
        <taxon>Phaeosphaeriaceae</taxon>
        <taxon>Ampelomyces</taxon>
    </lineage>
</organism>
<accession>A0A6A5QLJ6</accession>
<sequence>MSAPIPPPPADIDLMIKVAVDRAVAETRRDTIELLRKILRIPGEVTPTLDSTTTSSSSVSTATLPQPAATTGHESVAAAAPTSVAITAPIPVGDVAQIRHGHASGQVTTISTLNRKRKADPDLDIPLSTAAPDALPKCFQLLGSALQDELREKFQEKIEMCITAAERFPWLSQFSLKSFNKAALAKEFLQRRFSVFTNGKDPMFQKEFRKFEHYLASCMVSPSVWNIRHWLSEFALPLAIAEYCKALKPIPLPGYLARNLPGSERNDALHKIFAALAKAYLRMVLVYAQRSEAGISLSKDDANARNLPDNVRISWEDLVDRAQVIEHGQATNATSQPFGQVMPFYATEVNSAIVLLKEKYLVLDRYRATCIANTPGGIAAMHPRWHSFHAYITHIHTQKKIVADDGITQLVHAKKRKELGDLSGLDIDRSYKSTTNIPDGERKTGLGQLLLLLRIADDDWAAIHNISILHQQNNPDLAFKAIAQKLESKIVKLADETNLSQDPATREKASKTYARKLKAFRSKLIDSPIDALKSFVREIMGSEAPPNLWIAEDFGPGCSPKYAPTECPGFMPASHYNLGLRQAKCPKYRGTMYFEDLDSKVREKLNETPRWLFGGGEEGEYEYGDKEMVDG</sequence>
<dbReference type="EMBL" id="ML979136">
    <property type="protein sequence ID" value="KAF1915536.1"/>
    <property type="molecule type" value="Genomic_DNA"/>
</dbReference>
<proteinExistence type="predicted"/>
<feature type="region of interest" description="Disordered" evidence="1">
    <location>
        <begin position="46"/>
        <end position="73"/>
    </location>
</feature>
<dbReference type="Proteomes" id="UP000800096">
    <property type="component" value="Unassembled WGS sequence"/>
</dbReference>
<dbReference type="OrthoDB" id="10676817at2759"/>
<protein>
    <submittedName>
        <fullName evidence="2">Uncharacterized protein</fullName>
    </submittedName>
</protein>
<keyword evidence="3" id="KW-1185">Reference proteome</keyword>
<feature type="compositionally biased region" description="Low complexity" evidence="1">
    <location>
        <begin position="46"/>
        <end position="63"/>
    </location>
</feature>